<keyword evidence="11 19" id="KW-0460">Magnesium</keyword>
<evidence type="ECO:0000313" key="20">
    <source>
        <dbReference type="EMBL" id="AGB16939.1"/>
    </source>
</evidence>
<evidence type="ECO:0000256" key="6">
    <source>
        <dbReference type="ARBA" id="ARBA00015850"/>
    </source>
</evidence>
<dbReference type="Proteomes" id="UP000010846">
    <property type="component" value="Chromosome"/>
</dbReference>
<reference evidence="20" key="1">
    <citation type="submission" date="2011-09" db="EMBL/GenBank/DDBJ databases">
        <title>Complete sequence of Halovivax ruber XH-70.</title>
        <authorList>
            <consortium name="US DOE Joint Genome Institute"/>
            <person name="Lucas S."/>
            <person name="Han J."/>
            <person name="Lapidus A."/>
            <person name="Cheng J.-F."/>
            <person name="Goodwin L."/>
            <person name="Pitluck S."/>
            <person name="Peters L."/>
            <person name="Mikhailova N."/>
            <person name="Davenport K."/>
            <person name="Detter J.C."/>
            <person name="Han C."/>
            <person name="Tapia R."/>
            <person name="Land M."/>
            <person name="Hauser L."/>
            <person name="Kyrpides N."/>
            <person name="Ivanova N."/>
            <person name="Pagani I."/>
            <person name="Sproer C."/>
            <person name="Anderson I."/>
            <person name="Woyke T."/>
        </authorList>
    </citation>
    <scope>NUCLEOTIDE SEQUENCE</scope>
    <source>
        <strain evidence="20">XH-70</strain>
    </source>
</reference>
<dbReference type="GO" id="GO:0008818">
    <property type="term" value="F:cobalamin 5'-phosphate synthase activity"/>
    <property type="evidence" value="ECO:0007669"/>
    <property type="project" value="UniProtKB-UniRule"/>
</dbReference>
<comment type="subcellular location">
    <subcellularLocation>
        <location evidence="2 19">Cell membrane</location>
        <topology evidence="2 19">Multi-pass membrane protein</topology>
    </subcellularLocation>
</comment>
<feature type="transmembrane region" description="Helical" evidence="19">
    <location>
        <begin position="182"/>
        <end position="207"/>
    </location>
</feature>
<evidence type="ECO:0000256" key="18">
    <source>
        <dbReference type="ARBA" id="ARBA00049504"/>
    </source>
</evidence>
<evidence type="ECO:0000256" key="10">
    <source>
        <dbReference type="ARBA" id="ARBA00022692"/>
    </source>
</evidence>
<feature type="transmembrane region" description="Helical" evidence="19">
    <location>
        <begin position="64"/>
        <end position="82"/>
    </location>
</feature>
<feature type="transmembrane region" description="Helical" evidence="19">
    <location>
        <begin position="112"/>
        <end position="145"/>
    </location>
</feature>
<feature type="transmembrane region" description="Helical" evidence="19">
    <location>
        <begin position="219"/>
        <end position="243"/>
    </location>
</feature>
<evidence type="ECO:0000256" key="17">
    <source>
        <dbReference type="ARBA" id="ARBA00048623"/>
    </source>
</evidence>
<dbReference type="AlphaFoldDB" id="L0IDV7"/>
<dbReference type="InterPro" id="IPR003805">
    <property type="entry name" value="CobS"/>
</dbReference>
<dbReference type="GO" id="GO:0005886">
    <property type="term" value="C:plasma membrane"/>
    <property type="evidence" value="ECO:0007669"/>
    <property type="project" value="UniProtKB-SubCell"/>
</dbReference>
<dbReference type="eggNOG" id="arCOG04338">
    <property type="taxonomic scope" value="Archaea"/>
</dbReference>
<evidence type="ECO:0000256" key="16">
    <source>
        <dbReference type="ARBA" id="ARBA00032853"/>
    </source>
</evidence>
<evidence type="ECO:0000256" key="2">
    <source>
        <dbReference type="ARBA" id="ARBA00004651"/>
    </source>
</evidence>
<evidence type="ECO:0000313" key="21">
    <source>
        <dbReference type="Proteomes" id="UP000010846"/>
    </source>
</evidence>
<gene>
    <name evidence="19" type="primary">cobS</name>
    <name evidence="20" type="ordered locus">Halru_2354</name>
</gene>
<protein>
    <recommendedName>
        <fullName evidence="6 19">Adenosylcobinamide-GDP ribazoletransferase</fullName>
        <ecNumber evidence="5 19">2.7.8.26</ecNumber>
    </recommendedName>
    <alternativeName>
        <fullName evidence="16 19">Cobalamin synthase</fullName>
    </alternativeName>
    <alternativeName>
        <fullName evidence="15 19">Cobalamin-5'-phosphate synthase</fullName>
    </alternativeName>
</protein>
<dbReference type="HAMAP" id="MF_00719">
    <property type="entry name" value="CobS"/>
    <property type="match status" value="1"/>
</dbReference>
<name>L0IDV7_HALRX</name>
<evidence type="ECO:0000256" key="12">
    <source>
        <dbReference type="ARBA" id="ARBA00022989"/>
    </source>
</evidence>
<evidence type="ECO:0000256" key="13">
    <source>
        <dbReference type="ARBA" id="ARBA00023136"/>
    </source>
</evidence>
<comment type="similarity">
    <text evidence="4 19">Belongs to the CobS family.</text>
</comment>
<dbReference type="NCBIfam" id="TIGR00317">
    <property type="entry name" value="cobS"/>
    <property type="match status" value="1"/>
</dbReference>
<dbReference type="EMBL" id="CP003050">
    <property type="protein sequence ID" value="AGB16939.1"/>
    <property type="molecule type" value="Genomic_DNA"/>
</dbReference>
<keyword evidence="12 19" id="KW-1133">Transmembrane helix</keyword>
<evidence type="ECO:0000256" key="19">
    <source>
        <dbReference type="HAMAP-Rule" id="MF_00719"/>
    </source>
</evidence>
<dbReference type="UniPathway" id="UPA00148">
    <property type="reaction ID" value="UER00238"/>
</dbReference>
<accession>L0IDV7</accession>
<keyword evidence="9 19" id="KW-0808">Transferase</keyword>
<organism evidence="20 21">
    <name type="scientific">Halovivax ruber (strain DSM 18193 / JCM 13892 / XH-70)</name>
    <dbReference type="NCBI Taxonomy" id="797302"/>
    <lineage>
        <taxon>Archaea</taxon>
        <taxon>Methanobacteriati</taxon>
        <taxon>Methanobacteriota</taxon>
        <taxon>Stenosarchaea group</taxon>
        <taxon>Halobacteria</taxon>
        <taxon>Halobacteriales</taxon>
        <taxon>Natrialbaceae</taxon>
        <taxon>Halovivax</taxon>
    </lineage>
</organism>
<dbReference type="PANTHER" id="PTHR34148">
    <property type="entry name" value="ADENOSYLCOBINAMIDE-GDP RIBAZOLETRANSFERASE"/>
    <property type="match status" value="1"/>
</dbReference>
<dbReference type="HOGENOM" id="CLU_057426_2_0_2"/>
<evidence type="ECO:0000256" key="5">
    <source>
        <dbReference type="ARBA" id="ARBA00013200"/>
    </source>
</evidence>
<dbReference type="EC" id="2.7.8.26" evidence="5 19"/>
<keyword evidence="21" id="KW-1185">Reference proteome</keyword>
<evidence type="ECO:0000256" key="4">
    <source>
        <dbReference type="ARBA" id="ARBA00010561"/>
    </source>
</evidence>
<comment type="catalytic activity">
    <reaction evidence="17 19">
        <text>alpha-ribazole + adenosylcob(III)inamide-GDP = adenosylcob(III)alamin + GMP + H(+)</text>
        <dbReference type="Rhea" id="RHEA:16049"/>
        <dbReference type="ChEBI" id="CHEBI:10329"/>
        <dbReference type="ChEBI" id="CHEBI:15378"/>
        <dbReference type="ChEBI" id="CHEBI:18408"/>
        <dbReference type="ChEBI" id="CHEBI:58115"/>
        <dbReference type="ChEBI" id="CHEBI:60487"/>
        <dbReference type="EC" id="2.7.8.26"/>
    </reaction>
</comment>
<keyword evidence="13 19" id="KW-0472">Membrane</keyword>
<evidence type="ECO:0000256" key="14">
    <source>
        <dbReference type="ARBA" id="ARBA00025228"/>
    </source>
</evidence>
<keyword evidence="7 19" id="KW-1003">Cell membrane</keyword>
<comment type="cofactor">
    <cofactor evidence="1 19">
        <name>Mg(2+)</name>
        <dbReference type="ChEBI" id="CHEBI:18420"/>
    </cofactor>
</comment>
<dbReference type="RefSeq" id="WP_015301544.1">
    <property type="nucleotide sequence ID" value="NC_019964.1"/>
</dbReference>
<evidence type="ECO:0000256" key="8">
    <source>
        <dbReference type="ARBA" id="ARBA00022573"/>
    </source>
</evidence>
<dbReference type="KEGG" id="hru:Halru_2354"/>
<feature type="transmembrane region" description="Helical" evidence="19">
    <location>
        <begin position="37"/>
        <end position="57"/>
    </location>
</feature>
<keyword evidence="10 19" id="KW-0812">Transmembrane</keyword>
<evidence type="ECO:0000256" key="7">
    <source>
        <dbReference type="ARBA" id="ARBA00022475"/>
    </source>
</evidence>
<dbReference type="GeneID" id="14376862"/>
<proteinExistence type="inferred from homology"/>
<evidence type="ECO:0000256" key="15">
    <source>
        <dbReference type="ARBA" id="ARBA00032605"/>
    </source>
</evidence>
<evidence type="ECO:0000256" key="11">
    <source>
        <dbReference type="ARBA" id="ARBA00022842"/>
    </source>
</evidence>
<sequence length="278" mass="27873">MSWTWVRALRAGVAFLTRIPTGGSTASDWDAFARTPAAFPVVGVCIGVLAALPLLAIDRAPAPTVALGYLLVIYLVTGINHLDGVADLGDAAVVHGDRGHRREVLKDTTTGVGAILAVCLVVAGLALGGLALTTLPIGLAVTVAITAELGAKLGMATVAGLGTASHDGFGSKFTRNATPRSLGGPFVLAVLAVGAITVAVDAALPAIDEPLAIGTIQFVGAPLLVGTGTICGALAGTAIPWLWARRNLGGVSGDVFGAANEVGRVVGVHAGVIAWTLW</sequence>
<evidence type="ECO:0000256" key="1">
    <source>
        <dbReference type="ARBA" id="ARBA00001946"/>
    </source>
</evidence>
<dbReference type="PANTHER" id="PTHR34148:SF1">
    <property type="entry name" value="ADENOSYLCOBINAMIDE-GDP RIBAZOLETRANSFERASE"/>
    <property type="match status" value="1"/>
</dbReference>
<evidence type="ECO:0000256" key="3">
    <source>
        <dbReference type="ARBA" id="ARBA00004663"/>
    </source>
</evidence>
<dbReference type="GO" id="GO:0051073">
    <property type="term" value="F:adenosylcobinamide-GDP ribazoletransferase activity"/>
    <property type="evidence" value="ECO:0007669"/>
    <property type="project" value="UniProtKB-UniRule"/>
</dbReference>
<comment type="catalytic activity">
    <reaction evidence="18 19">
        <text>alpha-ribazole 5'-phosphate + adenosylcob(III)inamide-GDP = adenosylcob(III)alamin 5'-phosphate + GMP + H(+)</text>
        <dbReference type="Rhea" id="RHEA:23560"/>
        <dbReference type="ChEBI" id="CHEBI:15378"/>
        <dbReference type="ChEBI" id="CHEBI:57918"/>
        <dbReference type="ChEBI" id="CHEBI:58115"/>
        <dbReference type="ChEBI" id="CHEBI:60487"/>
        <dbReference type="ChEBI" id="CHEBI:60493"/>
        <dbReference type="EC" id="2.7.8.26"/>
    </reaction>
</comment>
<dbReference type="Pfam" id="PF02654">
    <property type="entry name" value="CobS"/>
    <property type="match status" value="1"/>
</dbReference>
<dbReference type="STRING" id="797302.Halru_2354"/>
<keyword evidence="8 19" id="KW-0169">Cobalamin biosynthesis</keyword>
<comment type="function">
    <text evidence="14 19">Joins adenosylcobinamide-GDP and alpha-ribazole to generate adenosylcobalamin (Ado-cobalamin). Also synthesizes adenosylcobalamin 5'-phosphate from adenosylcobinamide-GDP and alpha-ribazole 5'-phosphate.</text>
</comment>
<comment type="pathway">
    <text evidence="3 19">Cofactor biosynthesis; adenosylcobalamin biosynthesis; adenosylcobalamin from cob(II)yrinate a,c-diamide: step 7/7.</text>
</comment>
<evidence type="ECO:0000256" key="9">
    <source>
        <dbReference type="ARBA" id="ARBA00022679"/>
    </source>
</evidence>
<dbReference type="GO" id="GO:0009236">
    <property type="term" value="P:cobalamin biosynthetic process"/>
    <property type="evidence" value="ECO:0007669"/>
    <property type="project" value="UniProtKB-UniRule"/>
</dbReference>